<dbReference type="PANTHER" id="PTHR24421">
    <property type="entry name" value="NITRATE/NITRITE SENSOR PROTEIN NARX-RELATED"/>
    <property type="match status" value="1"/>
</dbReference>
<dbReference type="CDD" id="cd16917">
    <property type="entry name" value="HATPase_UhpB-NarQ-NarX-like"/>
    <property type="match status" value="1"/>
</dbReference>
<evidence type="ECO:0000256" key="5">
    <source>
        <dbReference type="ARBA" id="ARBA00022777"/>
    </source>
</evidence>
<dbReference type="AlphaFoldDB" id="A0A8B6XBH9"/>
<dbReference type="OrthoDB" id="9797605at2"/>
<feature type="domain" description="Histidine kinase" evidence="12">
    <location>
        <begin position="357"/>
        <end position="447"/>
    </location>
</feature>
<keyword evidence="3" id="KW-0808">Transferase</keyword>
<evidence type="ECO:0000256" key="3">
    <source>
        <dbReference type="ARBA" id="ARBA00022679"/>
    </source>
</evidence>
<dbReference type="SUPFAM" id="SSF55874">
    <property type="entry name" value="ATPase domain of HSP90 chaperone/DNA topoisomerase II/histidine kinase"/>
    <property type="match status" value="1"/>
</dbReference>
<name>A0A8B6XBH9_9BURK</name>
<evidence type="ECO:0000256" key="6">
    <source>
        <dbReference type="ARBA" id="ARBA00022989"/>
    </source>
</evidence>
<keyword evidence="5" id="KW-0418">Kinase</keyword>
<organism evidence="13 14">
    <name type="scientific">Derxia gummosa DSM 723</name>
    <dbReference type="NCBI Taxonomy" id="1121388"/>
    <lineage>
        <taxon>Bacteria</taxon>
        <taxon>Pseudomonadati</taxon>
        <taxon>Pseudomonadota</taxon>
        <taxon>Betaproteobacteria</taxon>
        <taxon>Burkholderiales</taxon>
        <taxon>Alcaligenaceae</taxon>
        <taxon>Derxia</taxon>
    </lineage>
</organism>
<dbReference type="InterPro" id="IPR011712">
    <property type="entry name" value="Sig_transdc_His_kin_sub3_dim/P"/>
</dbReference>
<evidence type="ECO:0000256" key="9">
    <source>
        <dbReference type="SAM" id="Coils"/>
    </source>
</evidence>
<evidence type="ECO:0000256" key="11">
    <source>
        <dbReference type="SAM" id="Phobius"/>
    </source>
</evidence>
<dbReference type="GO" id="GO:0005886">
    <property type="term" value="C:plasma membrane"/>
    <property type="evidence" value="ECO:0007669"/>
    <property type="project" value="UniProtKB-SubCell"/>
</dbReference>
<keyword evidence="4 11" id="KW-0812">Transmembrane</keyword>
<feature type="region of interest" description="Disordered" evidence="10">
    <location>
        <begin position="470"/>
        <end position="491"/>
    </location>
</feature>
<dbReference type="Gene3D" id="3.30.565.10">
    <property type="entry name" value="Histidine kinase-like ATPase, C-terminal domain"/>
    <property type="match status" value="1"/>
</dbReference>
<dbReference type="InterPro" id="IPR003594">
    <property type="entry name" value="HATPase_dom"/>
</dbReference>
<dbReference type="PIRSF" id="PIRSF037314">
    <property type="entry name" value="STHK_MctS"/>
    <property type="match status" value="1"/>
</dbReference>
<dbReference type="Pfam" id="PF02518">
    <property type="entry name" value="HATPase_c"/>
    <property type="match status" value="1"/>
</dbReference>
<dbReference type="Proteomes" id="UP000675920">
    <property type="component" value="Unplaced"/>
</dbReference>
<dbReference type="InterPro" id="IPR017171">
    <property type="entry name" value="Sig_transdc_His_kinase_MctS"/>
</dbReference>
<evidence type="ECO:0000256" key="10">
    <source>
        <dbReference type="SAM" id="MobiDB-lite"/>
    </source>
</evidence>
<evidence type="ECO:0000259" key="12">
    <source>
        <dbReference type="PROSITE" id="PS50109"/>
    </source>
</evidence>
<keyword evidence="8 11" id="KW-0472">Membrane</keyword>
<evidence type="ECO:0000313" key="14">
    <source>
        <dbReference type="RefSeq" id="WP_084545259.1"/>
    </source>
</evidence>
<sequence>MRLKIKVILFAVVPLALSLAVIATAVFRQQSLLAERERALVEASILDAKHAELRHYVELALSTVAPWYREGHDDDTGRRAALARLSRLDYGQDGYFFVYDLDGRNLMHPRQPELTGHSQWELRDPRGEPTVQRLIETARNGGGYVEYLWERPSTGVVERKLGYVVSLPRWNWMIGTGIYLDDVTTTLADLDRQSAANIRDTMAWIAACAVVGVLAIGGCGLALNLSEQRIANQKLRRLALQALQSQEEERARLARELHDGSSREFESIRAAIERAAGDDDFAAARRQIDAALTRFRGAEDKLREISHRLRPLMLDELGLPASLMRIAADFSSDTGIHTEVQLPEHARDLPEHVVTVLFRVAQEALTNIARHSQATRAWITLAQNEGDITLSMRDNGVGFRPATERKAGEPGIGLRTMRERLDSIGGTMSLHSSATGTQIEARVPRAAALPRQHDPDSNPGWMTPGCLPRVAGDPGRDSASQARALAPDFGLPREVIADASPSCESSCDTSNKIQT</sequence>
<keyword evidence="7" id="KW-0902">Two-component regulatory system</keyword>
<dbReference type="GO" id="GO:0046983">
    <property type="term" value="F:protein dimerization activity"/>
    <property type="evidence" value="ECO:0007669"/>
    <property type="project" value="InterPro"/>
</dbReference>
<dbReference type="InterPro" id="IPR050482">
    <property type="entry name" value="Sensor_HK_TwoCompSys"/>
</dbReference>
<dbReference type="PROSITE" id="PS50109">
    <property type="entry name" value="HIS_KIN"/>
    <property type="match status" value="1"/>
</dbReference>
<evidence type="ECO:0000256" key="4">
    <source>
        <dbReference type="ARBA" id="ARBA00022692"/>
    </source>
</evidence>
<dbReference type="PANTHER" id="PTHR24421:SF58">
    <property type="entry name" value="SIGNAL TRANSDUCTION HISTIDINE-PROTEIN KINASE_PHOSPHATASE UHPB"/>
    <property type="match status" value="1"/>
</dbReference>
<evidence type="ECO:0000256" key="2">
    <source>
        <dbReference type="ARBA" id="ARBA00022475"/>
    </source>
</evidence>
<proteinExistence type="predicted"/>
<dbReference type="GO" id="GO:0000155">
    <property type="term" value="F:phosphorelay sensor kinase activity"/>
    <property type="evidence" value="ECO:0007669"/>
    <property type="project" value="InterPro"/>
</dbReference>
<dbReference type="Pfam" id="PF07730">
    <property type="entry name" value="HisKA_3"/>
    <property type="match status" value="1"/>
</dbReference>
<evidence type="ECO:0000313" key="13">
    <source>
        <dbReference type="Proteomes" id="UP000675920"/>
    </source>
</evidence>
<protein>
    <submittedName>
        <fullName evidence="14">Cache domain-containing protein</fullName>
    </submittedName>
</protein>
<dbReference type="CDD" id="cd18774">
    <property type="entry name" value="PDC2_HK_sensor"/>
    <property type="match status" value="1"/>
</dbReference>
<keyword evidence="2" id="KW-1003">Cell membrane</keyword>
<comment type="subcellular location">
    <subcellularLocation>
        <location evidence="1">Cell membrane</location>
        <topology evidence="1">Multi-pass membrane protein</topology>
    </subcellularLocation>
</comment>
<reference evidence="14" key="1">
    <citation type="journal article" date="2016" name="PLoS Comput. Biol.">
        <title>Cache Domains That are Homologous to, but Different from PAS Domains Comprise the Largest Superfamily of Extracellular Sensors in Prokaryotes.</title>
        <authorList>
            <person name="Upadhyay A.A."/>
            <person name="Fleetwood A.D."/>
            <person name="Adebali O."/>
            <person name="Finn R.D."/>
            <person name="Zhulin I.B."/>
        </authorList>
    </citation>
    <scope>NUCLEOTIDE SEQUENCE</scope>
</reference>
<evidence type="ECO:0000256" key="8">
    <source>
        <dbReference type="ARBA" id="ARBA00023136"/>
    </source>
</evidence>
<evidence type="ECO:0000256" key="1">
    <source>
        <dbReference type="ARBA" id="ARBA00004651"/>
    </source>
</evidence>
<accession>A0A8B6XBH9</accession>
<reference evidence="14" key="2">
    <citation type="submission" date="2025-08" db="UniProtKB">
        <authorList>
            <consortium name="RefSeq"/>
        </authorList>
    </citation>
    <scope>IDENTIFICATION</scope>
</reference>
<feature type="coiled-coil region" evidence="9">
    <location>
        <begin position="236"/>
        <end position="263"/>
    </location>
</feature>
<dbReference type="InterPro" id="IPR036890">
    <property type="entry name" value="HATPase_C_sf"/>
</dbReference>
<dbReference type="SMART" id="SM00387">
    <property type="entry name" value="HATPase_c"/>
    <property type="match status" value="1"/>
</dbReference>
<dbReference type="InterPro" id="IPR005467">
    <property type="entry name" value="His_kinase_dom"/>
</dbReference>
<dbReference type="Pfam" id="PF17200">
    <property type="entry name" value="sCache_2"/>
    <property type="match status" value="1"/>
</dbReference>
<dbReference type="SMART" id="SM01049">
    <property type="entry name" value="Cache_2"/>
    <property type="match status" value="1"/>
</dbReference>
<keyword evidence="9" id="KW-0175">Coiled coil</keyword>
<keyword evidence="13" id="KW-1185">Reference proteome</keyword>
<dbReference type="Gene3D" id="3.30.450.20">
    <property type="entry name" value="PAS domain"/>
    <property type="match status" value="1"/>
</dbReference>
<feature type="transmembrane region" description="Helical" evidence="11">
    <location>
        <begin position="202"/>
        <end position="226"/>
    </location>
</feature>
<evidence type="ECO:0000256" key="7">
    <source>
        <dbReference type="ARBA" id="ARBA00023012"/>
    </source>
</evidence>
<dbReference type="RefSeq" id="WP_084545259.1">
    <property type="nucleotide sequence ID" value="NZ_KI519499.1"/>
</dbReference>
<dbReference type="InterPro" id="IPR033480">
    <property type="entry name" value="sCache_2"/>
</dbReference>
<keyword evidence="6 11" id="KW-1133">Transmembrane helix</keyword>